<dbReference type="Proteomes" id="UP000001055">
    <property type="component" value="Unassembled WGS sequence"/>
</dbReference>
<evidence type="ECO:0000313" key="2">
    <source>
        <dbReference type="EMBL" id="EAT90376.1"/>
    </source>
</evidence>
<protein>
    <submittedName>
        <fullName evidence="2">Uncharacterized protein</fullName>
    </submittedName>
</protein>
<accession>Q0V1F0</accession>
<dbReference type="EMBL" id="CH445327">
    <property type="protein sequence ID" value="EAT90376.1"/>
    <property type="molecule type" value="Genomic_DNA"/>
</dbReference>
<dbReference type="KEGG" id="pno:SNOG_02164"/>
<feature type="region of interest" description="Disordered" evidence="1">
    <location>
        <begin position="85"/>
        <end position="109"/>
    </location>
</feature>
<organism evidence="2 3">
    <name type="scientific">Phaeosphaeria nodorum (strain SN15 / ATCC MYA-4574 / FGSC 10173)</name>
    <name type="common">Glume blotch fungus</name>
    <name type="synonym">Parastagonospora nodorum</name>
    <dbReference type="NCBI Taxonomy" id="321614"/>
    <lineage>
        <taxon>Eukaryota</taxon>
        <taxon>Fungi</taxon>
        <taxon>Dikarya</taxon>
        <taxon>Ascomycota</taxon>
        <taxon>Pezizomycotina</taxon>
        <taxon>Dothideomycetes</taxon>
        <taxon>Pleosporomycetidae</taxon>
        <taxon>Pleosporales</taxon>
        <taxon>Pleosporineae</taxon>
        <taxon>Phaeosphaeriaceae</taxon>
        <taxon>Parastagonospora</taxon>
    </lineage>
</organism>
<gene>
    <name evidence="2" type="ORF">SNOG_02164</name>
</gene>
<proteinExistence type="predicted"/>
<dbReference type="GeneID" id="5969632"/>
<evidence type="ECO:0000256" key="1">
    <source>
        <dbReference type="SAM" id="MobiDB-lite"/>
    </source>
</evidence>
<dbReference type="HOGENOM" id="CLU_1917796_0_0_1"/>
<sequence length="132" mass="15238">MRRMLPRENTIDTWNGMNDTRFHRARSKTLHLGPCSALYGSIWNSIQDLKTEIKPTRTTQHKPQLILYIPTRFRYQLNDHLFPASNPSSAYKPPNQPCHGKSRIGEVTHRSTDRDEAEAAIFLICKCQGFAQ</sequence>
<reference evidence="3" key="1">
    <citation type="journal article" date="2007" name="Plant Cell">
        <title>Dothideomycete-plant interactions illuminated by genome sequencing and EST analysis of the wheat pathogen Stagonospora nodorum.</title>
        <authorList>
            <person name="Hane J.K."/>
            <person name="Lowe R.G."/>
            <person name="Solomon P.S."/>
            <person name="Tan K.C."/>
            <person name="Schoch C.L."/>
            <person name="Spatafora J.W."/>
            <person name="Crous P.W."/>
            <person name="Kodira C."/>
            <person name="Birren B.W."/>
            <person name="Galagan J.E."/>
            <person name="Torriani S.F."/>
            <person name="McDonald B.A."/>
            <person name="Oliver R.P."/>
        </authorList>
    </citation>
    <scope>NUCLEOTIDE SEQUENCE [LARGE SCALE GENOMIC DNA]</scope>
    <source>
        <strain evidence="3">SN15 / ATCC MYA-4574 / FGSC 10173</strain>
    </source>
</reference>
<dbReference type="AlphaFoldDB" id="Q0V1F0"/>
<evidence type="ECO:0000313" key="3">
    <source>
        <dbReference type="Proteomes" id="UP000001055"/>
    </source>
</evidence>
<name>Q0V1F0_PHANO</name>
<dbReference type="RefSeq" id="XP_001792782.1">
    <property type="nucleotide sequence ID" value="XM_001792730.1"/>
</dbReference>
<dbReference type="InParanoid" id="Q0V1F0"/>